<sequence length="128" mass="14537">SPFIRYDTGDTIEPIREEGGILEKFIISSGREGEYIFDNNMKKIPLTGLIFGRHHKLFDIASFIQVSQVEPGKATILIVLINKLNVKKYNWNDLFDTTGVAIDFNFHVLDQPIKTQSGKVKLLVESIQ</sequence>
<comment type="caution">
    <text evidence="1">The sequence shown here is derived from an EMBL/GenBank/DDBJ whole genome shotgun (WGS) entry which is preliminary data.</text>
</comment>
<feature type="non-terminal residue" evidence="1">
    <location>
        <position position="1"/>
    </location>
</feature>
<protein>
    <submittedName>
        <fullName evidence="1">Uncharacterized protein</fullName>
    </submittedName>
</protein>
<accession>X0Y2T9</accession>
<gene>
    <name evidence="1" type="ORF">S01H1_61076</name>
</gene>
<evidence type="ECO:0000313" key="1">
    <source>
        <dbReference type="EMBL" id="GAG31226.1"/>
    </source>
</evidence>
<dbReference type="AlphaFoldDB" id="X0Y2T9"/>
<reference evidence="1" key="1">
    <citation type="journal article" date="2014" name="Front. Microbiol.">
        <title>High frequency of phylogenetically diverse reductive dehalogenase-homologous genes in deep subseafloor sedimentary metagenomes.</title>
        <authorList>
            <person name="Kawai M."/>
            <person name="Futagami T."/>
            <person name="Toyoda A."/>
            <person name="Takaki Y."/>
            <person name="Nishi S."/>
            <person name="Hori S."/>
            <person name="Arai W."/>
            <person name="Tsubouchi T."/>
            <person name="Morono Y."/>
            <person name="Uchiyama I."/>
            <person name="Ito T."/>
            <person name="Fujiyama A."/>
            <person name="Inagaki F."/>
            <person name="Takami H."/>
        </authorList>
    </citation>
    <scope>NUCLEOTIDE SEQUENCE</scope>
    <source>
        <strain evidence="1">Expedition CK06-06</strain>
    </source>
</reference>
<dbReference type="EMBL" id="BARS01040028">
    <property type="protein sequence ID" value="GAG31226.1"/>
    <property type="molecule type" value="Genomic_DNA"/>
</dbReference>
<proteinExistence type="predicted"/>
<name>X0Y2T9_9ZZZZ</name>
<organism evidence="1">
    <name type="scientific">marine sediment metagenome</name>
    <dbReference type="NCBI Taxonomy" id="412755"/>
    <lineage>
        <taxon>unclassified sequences</taxon>
        <taxon>metagenomes</taxon>
        <taxon>ecological metagenomes</taxon>
    </lineage>
</organism>